<keyword evidence="5" id="KW-1185">Reference proteome</keyword>
<dbReference type="Pfam" id="PF00884">
    <property type="entry name" value="Sulfatase"/>
    <property type="match status" value="1"/>
</dbReference>
<dbReference type="AlphaFoldDB" id="A0A9P1CH96"/>
<dbReference type="EMBL" id="CAMXCT020001651">
    <property type="protein sequence ID" value="CAL1145309.1"/>
    <property type="molecule type" value="Genomic_DNA"/>
</dbReference>
<keyword evidence="1" id="KW-0732">Signal</keyword>
<dbReference type="Gene3D" id="3.40.720.10">
    <property type="entry name" value="Alkaline Phosphatase, subunit A"/>
    <property type="match status" value="1"/>
</dbReference>
<proteinExistence type="predicted"/>
<protein>
    <submittedName>
        <fullName evidence="4">Arylsulfatase A (ASA) (Cerebroside-sulfatase ) [Cleaved into: Arylsulfatase A component B Arylsulfatase A component C]</fullName>
    </submittedName>
</protein>
<dbReference type="Proteomes" id="UP001152797">
    <property type="component" value="Unassembled WGS sequence"/>
</dbReference>
<gene>
    <name evidence="3" type="ORF">C1SCF055_LOCUS18797</name>
</gene>
<accession>A0A9P1CH96</accession>
<dbReference type="InterPro" id="IPR017850">
    <property type="entry name" value="Alkaline_phosphatase_core_sf"/>
</dbReference>
<name>A0A9P1CH96_9DINO</name>
<dbReference type="InterPro" id="IPR000917">
    <property type="entry name" value="Sulfatase_N"/>
</dbReference>
<dbReference type="EMBL" id="CAMXCT030001651">
    <property type="protein sequence ID" value="CAL4779246.1"/>
    <property type="molecule type" value="Genomic_DNA"/>
</dbReference>
<dbReference type="EMBL" id="CAMXCT010001651">
    <property type="protein sequence ID" value="CAI3991934.1"/>
    <property type="molecule type" value="Genomic_DNA"/>
</dbReference>
<feature type="signal peptide" evidence="1">
    <location>
        <begin position="1"/>
        <end position="17"/>
    </location>
</feature>
<evidence type="ECO:0000259" key="2">
    <source>
        <dbReference type="Pfam" id="PF00884"/>
    </source>
</evidence>
<evidence type="ECO:0000313" key="4">
    <source>
        <dbReference type="EMBL" id="CAL4779246.1"/>
    </source>
</evidence>
<organism evidence="3">
    <name type="scientific">Cladocopium goreaui</name>
    <dbReference type="NCBI Taxonomy" id="2562237"/>
    <lineage>
        <taxon>Eukaryota</taxon>
        <taxon>Sar</taxon>
        <taxon>Alveolata</taxon>
        <taxon>Dinophyceae</taxon>
        <taxon>Suessiales</taxon>
        <taxon>Symbiodiniaceae</taxon>
        <taxon>Cladocopium</taxon>
    </lineage>
</organism>
<feature type="domain" description="Sulfatase N-terminal" evidence="2">
    <location>
        <begin position="19"/>
        <end position="360"/>
    </location>
</feature>
<dbReference type="InterPro" id="IPR052701">
    <property type="entry name" value="GAG_Ulvan_Degrading_Sulfatases"/>
</dbReference>
<evidence type="ECO:0000256" key="1">
    <source>
        <dbReference type="SAM" id="SignalP"/>
    </source>
</evidence>
<dbReference type="PANTHER" id="PTHR43751">
    <property type="entry name" value="SULFATASE"/>
    <property type="match status" value="1"/>
</dbReference>
<sequence length="503" mass="55266">MAHAVGLLLLAVRCSAARPNVIWIMADDLGWGEVGLYPAESAHGRIATPNLDRFGREGLVFRQAYAGYTVCAPSRTAFFTGRHSGRFRDLGLDGQVLHPGAANLTLVPELFRQAGYRTGAFGKVAPLASPLEQGFEVFVGQVDQALCHNMYPKKIDSGVQQLNFELSANIHSPAPSRERCMENPKGYNYTIDVFHDQAMAWMEEVVKAPTAFFLYLSYTVPHAGGWGDAPSSPEDGNPVPSDMAYGNQSWPAVEKDHAAVISYLDAKVGDLLARLKSLKIDEKTLVFFASDNGAHKEGGHQIAFFNSTGGLSGHKRSLLEGGVRSPSMVRWPGGLANPGRSSELPWAFWDVLPTVQDLLGLPLSPSTDGISILPELYGQTQKQHDYLFFTWIGVGGRICDQLRRLPGYSVRSGRWKGLVPHCEDESSLRPSQADAMRLYDLQEDPVEKRDVSAEHPDIVKKLKDLVISQHLSCMCYQCGFAVNETPVCKNGHQEVQEVKEVTV</sequence>
<evidence type="ECO:0000313" key="5">
    <source>
        <dbReference type="Proteomes" id="UP001152797"/>
    </source>
</evidence>
<dbReference type="PANTHER" id="PTHR43751:SF3">
    <property type="entry name" value="SULFATASE N-TERMINAL DOMAIN-CONTAINING PROTEIN"/>
    <property type="match status" value="1"/>
</dbReference>
<dbReference type="OrthoDB" id="408574at2759"/>
<dbReference type="SUPFAM" id="SSF53649">
    <property type="entry name" value="Alkaline phosphatase-like"/>
    <property type="match status" value="1"/>
</dbReference>
<feature type="chain" id="PRO_5043270470" evidence="1">
    <location>
        <begin position="18"/>
        <end position="503"/>
    </location>
</feature>
<dbReference type="Gene3D" id="3.30.1120.10">
    <property type="match status" value="1"/>
</dbReference>
<reference evidence="3" key="1">
    <citation type="submission" date="2022-10" db="EMBL/GenBank/DDBJ databases">
        <authorList>
            <person name="Chen Y."/>
            <person name="Dougan E. K."/>
            <person name="Chan C."/>
            <person name="Rhodes N."/>
            <person name="Thang M."/>
        </authorList>
    </citation>
    <scope>NUCLEOTIDE SEQUENCE</scope>
</reference>
<evidence type="ECO:0000313" key="3">
    <source>
        <dbReference type="EMBL" id="CAI3991934.1"/>
    </source>
</evidence>
<reference evidence="4 5" key="2">
    <citation type="submission" date="2024-05" db="EMBL/GenBank/DDBJ databases">
        <authorList>
            <person name="Chen Y."/>
            <person name="Shah S."/>
            <person name="Dougan E. K."/>
            <person name="Thang M."/>
            <person name="Chan C."/>
        </authorList>
    </citation>
    <scope>NUCLEOTIDE SEQUENCE [LARGE SCALE GENOMIC DNA]</scope>
</reference>
<comment type="caution">
    <text evidence="3">The sequence shown here is derived from an EMBL/GenBank/DDBJ whole genome shotgun (WGS) entry which is preliminary data.</text>
</comment>